<proteinExistence type="predicted"/>
<dbReference type="SUPFAM" id="SSF53850">
    <property type="entry name" value="Periplasmic binding protein-like II"/>
    <property type="match status" value="1"/>
</dbReference>
<dbReference type="NCBIfam" id="TIGR02122">
    <property type="entry name" value="TRAP_TAXI"/>
    <property type="match status" value="1"/>
</dbReference>
<dbReference type="PANTHER" id="PTHR42941:SF1">
    <property type="entry name" value="SLL1037 PROTEIN"/>
    <property type="match status" value="1"/>
</dbReference>
<dbReference type="PANTHER" id="PTHR42941">
    <property type="entry name" value="SLL1037 PROTEIN"/>
    <property type="match status" value="1"/>
</dbReference>
<organism evidence="1 2">
    <name type="scientific">Streptomyces sparsogenes DSM 40356</name>
    <dbReference type="NCBI Taxonomy" id="1331668"/>
    <lineage>
        <taxon>Bacteria</taxon>
        <taxon>Bacillati</taxon>
        <taxon>Actinomycetota</taxon>
        <taxon>Actinomycetes</taxon>
        <taxon>Kitasatosporales</taxon>
        <taxon>Streptomycetaceae</taxon>
        <taxon>Streptomyces</taxon>
    </lineage>
</organism>
<evidence type="ECO:0000313" key="2">
    <source>
        <dbReference type="Proteomes" id="UP000186168"/>
    </source>
</evidence>
<dbReference type="InterPro" id="IPR011852">
    <property type="entry name" value="TRAP_TAXI"/>
</dbReference>
<accession>A0A1R1SQW8</accession>
<dbReference type="STRING" id="67365.GCA_001704635_00345"/>
<dbReference type="Pfam" id="PF16868">
    <property type="entry name" value="NMT1_3"/>
    <property type="match status" value="1"/>
</dbReference>
<gene>
    <name evidence="1" type="ORF">SPAR_04466</name>
</gene>
<dbReference type="GeneID" id="96745563"/>
<keyword evidence="2" id="KW-1185">Reference proteome</keyword>
<dbReference type="EMBL" id="ASQP01000068">
    <property type="protein sequence ID" value="OMI40710.1"/>
    <property type="molecule type" value="Genomic_DNA"/>
</dbReference>
<reference evidence="1 2" key="1">
    <citation type="submission" date="2013-05" db="EMBL/GenBank/DDBJ databases">
        <title>Genome sequence of Streptomyces sparsogenes DSM 40356.</title>
        <authorList>
            <person name="Coyne S."/>
            <person name="Seebeck F.P."/>
        </authorList>
    </citation>
    <scope>NUCLEOTIDE SEQUENCE [LARGE SCALE GENOMIC DNA]</scope>
    <source>
        <strain evidence="1 2">DSM 40356</strain>
    </source>
</reference>
<sequence length="332" mass="35955">MAVRLPRLGRRRALLSAGAGALALALLLWWLLPMGGDESPRGRVTFATGVPTGVYETYGKMLRRDLARDLPGLHVTLQHSKGSPDNVRRLAEGRATFAIAASDAVAAYQEQGGVHADRLRACARLYDDYMQLVVAKGSKVRSARDLKGLRVGVGEDDSGVQLIAKSLLKAAGLDMDRDVHAVRKGIDQMPALLKAGKLDAFFWSGGLPTTAVRTLAHDFPIRLVQLGDLIGPLHRQGGVTRYYRAASVPADAYEDMGQQDAIKTIAVPNLLVTTDRVDPALAEAVTRTVIENRDRIGVKVHAAQKVDLRTAIFTDPLDLHAGAARYYRSVKP</sequence>
<dbReference type="RefSeq" id="WP_065965331.1">
    <property type="nucleotide sequence ID" value="NZ_ASQP01000068.1"/>
</dbReference>
<evidence type="ECO:0000313" key="1">
    <source>
        <dbReference type="EMBL" id="OMI40710.1"/>
    </source>
</evidence>
<name>A0A1R1SQW8_9ACTN</name>
<comment type="caution">
    <text evidence="1">The sequence shown here is derived from an EMBL/GenBank/DDBJ whole genome shotgun (WGS) entry which is preliminary data.</text>
</comment>
<dbReference type="Gene3D" id="3.40.190.10">
    <property type="entry name" value="Periplasmic binding protein-like II"/>
    <property type="match status" value="2"/>
</dbReference>
<dbReference type="Proteomes" id="UP000186168">
    <property type="component" value="Unassembled WGS sequence"/>
</dbReference>
<protein>
    <submittedName>
        <fullName evidence="1">Secreted protein</fullName>
    </submittedName>
</protein>
<dbReference type="AlphaFoldDB" id="A0A1R1SQW8"/>